<evidence type="ECO:0000256" key="5">
    <source>
        <dbReference type="ARBA" id="ARBA00023004"/>
    </source>
</evidence>
<dbReference type="SUPFAM" id="SSF102114">
    <property type="entry name" value="Radical SAM enzymes"/>
    <property type="match status" value="1"/>
</dbReference>
<dbReference type="InterPro" id="IPR013785">
    <property type="entry name" value="Aldolase_TIM"/>
</dbReference>
<keyword evidence="4" id="KW-0479">Metal-binding</keyword>
<dbReference type="InterPro" id="IPR058240">
    <property type="entry name" value="rSAM_sf"/>
</dbReference>
<accession>A0A8J8MKV3</accession>
<dbReference type="KEGG" id="vpy:HZI73_14345"/>
<keyword evidence="6" id="KW-0411">Iron-sulfur</keyword>
<dbReference type="PROSITE" id="PS51918">
    <property type="entry name" value="RADICAL_SAM"/>
    <property type="match status" value="1"/>
</dbReference>
<name>A0A8J8MKV3_9FIRM</name>
<proteinExistence type="predicted"/>
<evidence type="ECO:0000259" key="7">
    <source>
        <dbReference type="PROSITE" id="PS51918"/>
    </source>
</evidence>
<dbReference type="PANTHER" id="PTHR43583">
    <property type="entry name" value="2-IMINOACETATE SYNTHASE"/>
    <property type="match status" value="1"/>
</dbReference>
<evidence type="ECO:0000256" key="3">
    <source>
        <dbReference type="ARBA" id="ARBA00022691"/>
    </source>
</evidence>
<dbReference type="SFLD" id="SFLDS00029">
    <property type="entry name" value="Radical_SAM"/>
    <property type="match status" value="1"/>
</dbReference>
<dbReference type="EMBL" id="CP058649">
    <property type="protein sequence ID" value="QUI23394.1"/>
    <property type="molecule type" value="Genomic_DNA"/>
</dbReference>
<dbReference type="SFLD" id="SFLDF00301">
    <property type="entry name" value="2-iminoacetate_synthase_(ThiH)"/>
    <property type="match status" value="1"/>
</dbReference>
<comment type="cofactor">
    <cofactor evidence="1">
        <name>[4Fe-4S] cluster</name>
        <dbReference type="ChEBI" id="CHEBI:49883"/>
    </cofactor>
</comment>
<reference evidence="8" key="1">
    <citation type="submission" date="2020-07" db="EMBL/GenBank/DDBJ databases">
        <title>Vallitalea pronyensis genome.</title>
        <authorList>
            <person name="Postec A."/>
        </authorList>
    </citation>
    <scope>NUCLEOTIDE SEQUENCE</scope>
    <source>
        <strain evidence="8">FatNI3</strain>
    </source>
</reference>
<dbReference type="RefSeq" id="WP_212694078.1">
    <property type="nucleotide sequence ID" value="NZ_CP058649.1"/>
</dbReference>
<evidence type="ECO:0000256" key="2">
    <source>
        <dbReference type="ARBA" id="ARBA00022485"/>
    </source>
</evidence>
<evidence type="ECO:0000313" key="9">
    <source>
        <dbReference type="Proteomes" id="UP000683246"/>
    </source>
</evidence>
<dbReference type="SFLD" id="SFLDG01060">
    <property type="entry name" value="BATS_domain_containing"/>
    <property type="match status" value="1"/>
</dbReference>
<sequence length="367" mass="42319">MSFYHVYQTIRDDDFYPMHDQTSEKDMMTILHKNILTEDDFLRLLSPMAEMYLEQAAQKAHALSLQYFGKTVLLYTPMYLANYCVNRCVYCSFNTQNVIERRQLTYNEIEEEAKAIASTGLKHILILTGECRKTTPVAYIVNAVKRLKKYFDSVGMEIYPLTEEEYKTVINAGVDSLTVYQEVYDETIYDNVHLSGPKKDYKYRLDAPERACRQKIRSVNIGPLLGLNDWRKEIFFTGMHAKYLQKKYPDVDISISLPRIKPHAGTYEARYDVNDQDLVQALMALKLFLPRVGITISTREAPDFRDNLIPLGVVKMSAGVSTEVGGHALEHGSDSQFEISDPRNVNMIKHAILKKGYQPVFKDWMPF</sequence>
<evidence type="ECO:0000256" key="6">
    <source>
        <dbReference type="ARBA" id="ARBA00023014"/>
    </source>
</evidence>
<evidence type="ECO:0000256" key="4">
    <source>
        <dbReference type="ARBA" id="ARBA00022723"/>
    </source>
</evidence>
<dbReference type="Pfam" id="PF06968">
    <property type="entry name" value="BATS"/>
    <property type="match status" value="1"/>
</dbReference>
<dbReference type="InterPro" id="IPR007197">
    <property type="entry name" value="rSAM"/>
</dbReference>
<dbReference type="Gene3D" id="3.20.20.70">
    <property type="entry name" value="Aldolase class I"/>
    <property type="match status" value="1"/>
</dbReference>
<dbReference type="EC" id="4.1.99.19" evidence="8"/>
<dbReference type="InterPro" id="IPR012726">
    <property type="entry name" value="ThiH"/>
</dbReference>
<dbReference type="GO" id="GO:0036355">
    <property type="term" value="F:2-iminoacetate synthase activity"/>
    <property type="evidence" value="ECO:0007669"/>
    <property type="project" value="UniProtKB-EC"/>
</dbReference>
<dbReference type="Proteomes" id="UP000683246">
    <property type="component" value="Chromosome"/>
</dbReference>
<keyword evidence="3" id="KW-0949">S-adenosyl-L-methionine</keyword>
<dbReference type="GO" id="GO:0051539">
    <property type="term" value="F:4 iron, 4 sulfur cluster binding"/>
    <property type="evidence" value="ECO:0007669"/>
    <property type="project" value="UniProtKB-KW"/>
</dbReference>
<organism evidence="8 9">
    <name type="scientific">Vallitalea pronyensis</name>
    <dbReference type="NCBI Taxonomy" id="1348613"/>
    <lineage>
        <taxon>Bacteria</taxon>
        <taxon>Bacillati</taxon>
        <taxon>Bacillota</taxon>
        <taxon>Clostridia</taxon>
        <taxon>Lachnospirales</taxon>
        <taxon>Vallitaleaceae</taxon>
        <taxon>Vallitalea</taxon>
    </lineage>
</organism>
<keyword evidence="5" id="KW-0408">Iron</keyword>
<dbReference type="InterPro" id="IPR010722">
    <property type="entry name" value="BATS_dom"/>
</dbReference>
<dbReference type="SMART" id="SM00876">
    <property type="entry name" value="BATS"/>
    <property type="match status" value="1"/>
</dbReference>
<dbReference type="InterPro" id="IPR034428">
    <property type="entry name" value="ThiH/NoCL/HydG-like"/>
</dbReference>
<dbReference type="GO" id="GO:0005506">
    <property type="term" value="F:iron ion binding"/>
    <property type="evidence" value="ECO:0007669"/>
    <property type="project" value="InterPro"/>
</dbReference>
<evidence type="ECO:0000256" key="1">
    <source>
        <dbReference type="ARBA" id="ARBA00001966"/>
    </source>
</evidence>
<evidence type="ECO:0000313" key="8">
    <source>
        <dbReference type="EMBL" id="QUI23394.1"/>
    </source>
</evidence>
<keyword evidence="8" id="KW-0456">Lyase</keyword>
<keyword evidence="2" id="KW-0004">4Fe-4S</keyword>
<gene>
    <name evidence="8" type="primary">thiH</name>
    <name evidence="8" type="ORF">HZI73_14345</name>
</gene>
<feature type="domain" description="Radical SAM core" evidence="7">
    <location>
        <begin position="67"/>
        <end position="299"/>
    </location>
</feature>
<dbReference type="NCBIfam" id="TIGR02351">
    <property type="entry name" value="thiH"/>
    <property type="match status" value="1"/>
</dbReference>
<dbReference type="CDD" id="cd01335">
    <property type="entry name" value="Radical_SAM"/>
    <property type="match status" value="1"/>
</dbReference>
<keyword evidence="9" id="KW-1185">Reference proteome</keyword>
<dbReference type="PANTHER" id="PTHR43583:SF1">
    <property type="entry name" value="2-IMINOACETATE SYNTHASE"/>
    <property type="match status" value="1"/>
</dbReference>
<dbReference type="SFLD" id="SFLDG01081">
    <property type="entry name" value="cleavage_of_the_Ca-Cb_bond_in"/>
    <property type="match status" value="1"/>
</dbReference>
<dbReference type="Pfam" id="PF04055">
    <property type="entry name" value="Radical_SAM"/>
    <property type="match status" value="1"/>
</dbReference>
<dbReference type="AlphaFoldDB" id="A0A8J8MKV3"/>
<protein>
    <submittedName>
        <fullName evidence="8">2-iminoacetate synthase ThiH</fullName>
        <ecNumber evidence="8">4.1.99.19</ecNumber>
    </submittedName>
</protein>